<organism evidence="2 3">
    <name type="scientific">Marmoricola endophyticus</name>
    <dbReference type="NCBI Taxonomy" id="2040280"/>
    <lineage>
        <taxon>Bacteria</taxon>
        <taxon>Bacillati</taxon>
        <taxon>Actinomycetota</taxon>
        <taxon>Actinomycetes</taxon>
        <taxon>Propionibacteriales</taxon>
        <taxon>Nocardioidaceae</taxon>
        <taxon>Marmoricola</taxon>
    </lineage>
</organism>
<reference evidence="2" key="2">
    <citation type="submission" date="2020-09" db="EMBL/GenBank/DDBJ databases">
        <authorList>
            <person name="Sun Q."/>
            <person name="Zhou Y."/>
        </authorList>
    </citation>
    <scope>NUCLEOTIDE SEQUENCE</scope>
    <source>
        <strain evidence="2">CGMCC 1.16067</strain>
    </source>
</reference>
<proteinExistence type="predicted"/>
<keyword evidence="1" id="KW-0812">Transmembrane</keyword>
<feature type="transmembrane region" description="Helical" evidence="1">
    <location>
        <begin position="22"/>
        <end position="45"/>
    </location>
</feature>
<comment type="caution">
    <text evidence="2">The sequence shown here is derived from an EMBL/GenBank/DDBJ whole genome shotgun (WGS) entry which is preliminary data.</text>
</comment>
<evidence type="ECO:0000256" key="1">
    <source>
        <dbReference type="SAM" id="Phobius"/>
    </source>
</evidence>
<evidence type="ECO:0000313" key="2">
    <source>
        <dbReference type="EMBL" id="GGF44126.1"/>
    </source>
</evidence>
<sequence>MSESGAREPVAAERQKSFLERFFWPIFVVVLVVVIAAFVVGFKLVGDSYSSERKELNDNYVEKIDVRPGTKYSSDTIIIDGVSRYDCSEKDGRLECDDEPKPTPER</sequence>
<dbReference type="RefSeq" id="WP_188779423.1">
    <property type="nucleotide sequence ID" value="NZ_BMKQ01000001.1"/>
</dbReference>
<gene>
    <name evidence="2" type="ORF">GCM10011519_17460</name>
</gene>
<accession>A0A917BGK9</accession>
<evidence type="ECO:0000313" key="3">
    <source>
        <dbReference type="Proteomes" id="UP000649179"/>
    </source>
</evidence>
<reference evidence="2" key="1">
    <citation type="journal article" date="2014" name="Int. J. Syst. Evol. Microbiol.">
        <title>Complete genome sequence of Corynebacterium casei LMG S-19264T (=DSM 44701T), isolated from a smear-ripened cheese.</title>
        <authorList>
            <consortium name="US DOE Joint Genome Institute (JGI-PGF)"/>
            <person name="Walter F."/>
            <person name="Albersmeier A."/>
            <person name="Kalinowski J."/>
            <person name="Ruckert C."/>
        </authorList>
    </citation>
    <scope>NUCLEOTIDE SEQUENCE</scope>
    <source>
        <strain evidence="2">CGMCC 1.16067</strain>
    </source>
</reference>
<dbReference type="AlphaFoldDB" id="A0A917BGK9"/>
<keyword evidence="1" id="KW-0472">Membrane</keyword>
<keyword evidence="3" id="KW-1185">Reference proteome</keyword>
<dbReference type="EMBL" id="BMKQ01000001">
    <property type="protein sequence ID" value="GGF44126.1"/>
    <property type="molecule type" value="Genomic_DNA"/>
</dbReference>
<protein>
    <submittedName>
        <fullName evidence="2">Uncharacterized protein</fullName>
    </submittedName>
</protein>
<name>A0A917BGK9_9ACTN</name>
<keyword evidence="1" id="KW-1133">Transmembrane helix</keyword>
<dbReference type="Proteomes" id="UP000649179">
    <property type="component" value="Unassembled WGS sequence"/>
</dbReference>